<comment type="function">
    <text evidence="1">DNA polymerase III is a complex, multichain enzyme responsible for most of the replicative synthesis in bacteria. The epsilon subunit contain the editing function and is a proofreading 3'-5' exonuclease.</text>
</comment>
<dbReference type="OrthoDB" id="9803913at2"/>
<dbReference type="CDD" id="cd10434">
    <property type="entry name" value="GIY-YIG_UvrC_Cho"/>
    <property type="match status" value="1"/>
</dbReference>
<dbReference type="InterPro" id="IPR035901">
    <property type="entry name" value="GIY-YIG_endonuc_sf"/>
</dbReference>
<dbReference type="SUPFAM" id="SSF53098">
    <property type="entry name" value="Ribonuclease H-like"/>
    <property type="match status" value="1"/>
</dbReference>
<dbReference type="GO" id="GO:0006289">
    <property type="term" value="P:nucleotide-excision repair"/>
    <property type="evidence" value="ECO:0007669"/>
    <property type="project" value="InterPro"/>
</dbReference>
<evidence type="ECO:0000259" key="3">
    <source>
        <dbReference type="PROSITE" id="PS50164"/>
    </source>
</evidence>
<dbReference type="PANTHER" id="PTHR30231">
    <property type="entry name" value="DNA POLYMERASE III SUBUNIT EPSILON"/>
    <property type="match status" value="1"/>
</dbReference>
<evidence type="ECO:0000313" key="4">
    <source>
        <dbReference type="EMBL" id="KGE86376.1"/>
    </source>
</evidence>
<dbReference type="InterPro" id="IPR036397">
    <property type="entry name" value="RNaseH_sf"/>
</dbReference>
<dbReference type="STRING" id="1524460.IX84_21510"/>
<dbReference type="PANTHER" id="PTHR30231:SF41">
    <property type="entry name" value="DNA POLYMERASE III SUBUNIT EPSILON"/>
    <property type="match status" value="1"/>
</dbReference>
<evidence type="ECO:0000256" key="1">
    <source>
        <dbReference type="ARBA" id="ARBA00025483"/>
    </source>
</evidence>
<dbReference type="FunFam" id="3.30.420.10:FF:000045">
    <property type="entry name" value="3'-5' exonuclease DinG"/>
    <property type="match status" value="1"/>
</dbReference>
<dbReference type="GO" id="GO:0003677">
    <property type="term" value="F:DNA binding"/>
    <property type="evidence" value="ECO:0007669"/>
    <property type="project" value="InterPro"/>
</dbReference>
<dbReference type="NCBIfam" id="TIGR00573">
    <property type="entry name" value="dnaq"/>
    <property type="match status" value="1"/>
</dbReference>
<dbReference type="Proteomes" id="UP000029736">
    <property type="component" value="Unassembled WGS sequence"/>
</dbReference>
<reference evidence="4 5" key="1">
    <citation type="journal article" date="2014" name="Int. J. Syst. Evol. Microbiol.">
        <title>Phaeodactylibacter xiamenensis gen. nov., sp. nov., a member of the family Saprospiraceae isolated from the marine alga Phaeodactylum tricornutum.</title>
        <authorList>
            <person name="Chen Z.Jr."/>
            <person name="Lei X."/>
            <person name="Lai Q."/>
            <person name="Li Y."/>
            <person name="Zhang B."/>
            <person name="Zhang J."/>
            <person name="Zhang H."/>
            <person name="Yang L."/>
            <person name="Zheng W."/>
            <person name="Tian Y."/>
            <person name="Yu Z."/>
            <person name="Xu H.Jr."/>
            <person name="Zheng T."/>
        </authorList>
    </citation>
    <scope>NUCLEOTIDE SEQUENCE [LARGE SCALE GENOMIC DNA]</scope>
    <source>
        <strain evidence="4 5">KD52</strain>
    </source>
</reference>
<dbReference type="GO" id="GO:0045004">
    <property type="term" value="P:DNA replication proofreading"/>
    <property type="evidence" value="ECO:0007669"/>
    <property type="project" value="TreeGrafter"/>
</dbReference>
<dbReference type="InterPro" id="IPR047296">
    <property type="entry name" value="GIY-YIG_UvrC_Cho"/>
</dbReference>
<dbReference type="AlphaFoldDB" id="A0A098S2X1"/>
<dbReference type="InterPro" id="IPR012337">
    <property type="entry name" value="RNaseH-like_sf"/>
</dbReference>
<dbReference type="PROSITE" id="PS50164">
    <property type="entry name" value="GIY_YIG"/>
    <property type="match status" value="1"/>
</dbReference>
<sequence>MQPKRYAIVDLETTGGRASRHKIIEVGIVLHDGQQVLDTYSSLVNPECYVPYGITQLTGITQEMVQDAPKFYEVARKIVEMTEGAIFVAHNVRFDYSFLREEFKRLGYTYSRRNLCTVRLSRKAFPGLPSYSLGNLIKWMGWKADARHRALDDALATAELLRRILAEEDNQKQVVDMVNLGIKESLLPKSFDMEKMHALPEECGVYYLHNAQGEVVYVGKSINIKKRIAEHFADKTEKAGKLQRHVHDITYEITGSELVALLLESHEIKRLHPPINRAQRVRRFPYLVHTLTDEAGYICYEATQANAARRKTLQVISEYPKFAHARNHLNRVREAFELCARLCKLQPGNSGPCFHYHIKQCHGACAEQESVEDYNERALAAREVLSTVFEEDFFLLDEGREPGELAVILVENGNYQGFGYLDEEGLNGSMDNLRDAITPYAGNPETTRLIQRYLNKKPHLKRIPVQTEAVEW</sequence>
<dbReference type="InterPro" id="IPR013520">
    <property type="entry name" value="Ribonucl_H"/>
</dbReference>
<dbReference type="SMART" id="SM00465">
    <property type="entry name" value="GIYc"/>
    <property type="match status" value="1"/>
</dbReference>
<feature type="domain" description="GIY-YIG" evidence="3">
    <location>
        <begin position="201"/>
        <end position="277"/>
    </location>
</feature>
<dbReference type="Gene3D" id="3.40.1440.10">
    <property type="entry name" value="GIY-YIG endonuclease"/>
    <property type="match status" value="1"/>
</dbReference>
<proteinExistence type="predicted"/>
<evidence type="ECO:0000313" key="5">
    <source>
        <dbReference type="Proteomes" id="UP000029736"/>
    </source>
</evidence>
<comment type="caution">
    <text evidence="4">The sequence shown here is derived from an EMBL/GenBank/DDBJ whole genome shotgun (WGS) entry which is preliminary data.</text>
</comment>
<protein>
    <submittedName>
        <fullName evidence="4">DNA polymerase III subunit epsilon</fullName>
    </submittedName>
</protein>
<accession>A0A098S2X1</accession>
<dbReference type="InterPro" id="IPR000305">
    <property type="entry name" value="GIY-YIG_endonuc"/>
</dbReference>
<dbReference type="InterPro" id="IPR006054">
    <property type="entry name" value="DnaQ"/>
</dbReference>
<dbReference type="SUPFAM" id="SSF82771">
    <property type="entry name" value="GIY-YIG endonuclease"/>
    <property type="match status" value="1"/>
</dbReference>
<name>A0A098S2X1_9BACT</name>
<comment type="subunit">
    <text evidence="2">DNA polymerase III contains a core (composed of alpha, epsilon and theta chains) that associates with a tau subunit. This core dimerizes to form the POLIII' complex. PolIII' associates with the gamma complex (composed of gamma, delta, delta', psi and chi chains) and with the beta chain to form the complete DNA polymerase III complex.</text>
</comment>
<dbReference type="GO" id="GO:0003887">
    <property type="term" value="F:DNA-directed DNA polymerase activity"/>
    <property type="evidence" value="ECO:0007669"/>
    <property type="project" value="InterPro"/>
</dbReference>
<keyword evidence="5" id="KW-1185">Reference proteome</keyword>
<organism evidence="4 5">
    <name type="scientific">Phaeodactylibacter xiamenensis</name>
    <dbReference type="NCBI Taxonomy" id="1524460"/>
    <lineage>
        <taxon>Bacteria</taxon>
        <taxon>Pseudomonadati</taxon>
        <taxon>Bacteroidota</taxon>
        <taxon>Saprospiria</taxon>
        <taxon>Saprospirales</taxon>
        <taxon>Haliscomenobacteraceae</taxon>
        <taxon>Phaeodactylibacter</taxon>
    </lineage>
</organism>
<dbReference type="EMBL" id="JPOS01000079">
    <property type="protein sequence ID" value="KGE86376.1"/>
    <property type="molecule type" value="Genomic_DNA"/>
</dbReference>
<dbReference type="Gene3D" id="3.30.420.10">
    <property type="entry name" value="Ribonuclease H-like superfamily/Ribonuclease H"/>
    <property type="match status" value="1"/>
</dbReference>
<evidence type="ECO:0000256" key="2">
    <source>
        <dbReference type="ARBA" id="ARBA00026073"/>
    </source>
</evidence>
<dbReference type="RefSeq" id="WP_044225133.1">
    <property type="nucleotide sequence ID" value="NZ_JBKAGJ010000010.1"/>
</dbReference>
<dbReference type="GO" id="GO:0008408">
    <property type="term" value="F:3'-5' exonuclease activity"/>
    <property type="evidence" value="ECO:0007669"/>
    <property type="project" value="TreeGrafter"/>
</dbReference>
<dbReference type="CDD" id="cd06127">
    <property type="entry name" value="DEDDh"/>
    <property type="match status" value="1"/>
</dbReference>
<dbReference type="Pfam" id="PF01541">
    <property type="entry name" value="GIY-YIG"/>
    <property type="match status" value="1"/>
</dbReference>
<gene>
    <name evidence="4" type="ORF">IX84_21510</name>
</gene>
<dbReference type="GO" id="GO:0005829">
    <property type="term" value="C:cytosol"/>
    <property type="evidence" value="ECO:0007669"/>
    <property type="project" value="TreeGrafter"/>
</dbReference>
<dbReference type="Pfam" id="PF00929">
    <property type="entry name" value="RNase_T"/>
    <property type="match status" value="1"/>
</dbReference>
<dbReference type="SMART" id="SM00479">
    <property type="entry name" value="EXOIII"/>
    <property type="match status" value="1"/>
</dbReference>